<sequence length="134" mass="14983">MKKAIAFVAAMLLAAVVVYGVIRLEIGSPEQQLARAIEKAASKAREAGTAVYLKDHTDFAWDKMYVFGPYTDPQTINAAVGYHWTDRHLSYDDANRIIVFCDQGKVVRHIVYSGYMSNDLYNGPLSPEEAVIWP</sequence>
<evidence type="ECO:0000313" key="1">
    <source>
        <dbReference type="EMBL" id="MDO3675450.1"/>
    </source>
</evidence>
<reference evidence="1" key="1">
    <citation type="submission" date="2023-07" db="EMBL/GenBank/DDBJ databases">
        <authorList>
            <person name="Aktuganov G."/>
            <person name="Boyko T."/>
            <person name="Delegan Y."/>
            <person name="Galimzianova N."/>
            <person name="Gilvanova E."/>
            <person name="Korobov V."/>
            <person name="Kuzmina L."/>
            <person name="Melentiev A."/>
            <person name="Milman P."/>
            <person name="Ryabova A."/>
            <person name="Stupak E."/>
            <person name="Yasakov T."/>
            <person name="Zharikova N."/>
            <person name="Zhurenko E."/>
        </authorList>
    </citation>
    <scope>NUCLEOTIDE SEQUENCE</scope>
    <source>
        <strain evidence="1">IB-739</strain>
    </source>
</reference>
<comment type="caution">
    <text evidence="1">The sequence shown here is derived from an EMBL/GenBank/DDBJ whole genome shotgun (WGS) entry which is preliminary data.</text>
</comment>
<protein>
    <submittedName>
        <fullName evidence="1">Uncharacterized protein</fullName>
    </submittedName>
</protein>
<evidence type="ECO:0000313" key="2">
    <source>
        <dbReference type="Proteomes" id="UP001168883"/>
    </source>
</evidence>
<dbReference type="RefSeq" id="WP_302876952.1">
    <property type="nucleotide sequence ID" value="NZ_JAUMKJ010000001.1"/>
</dbReference>
<gene>
    <name evidence="1" type="ORF">Q3C12_00425</name>
</gene>
<name>A0ABT8V203_9BACL</name>
<accession>A0ABT8V203</accession>
<proteinExistence type="predicted"/>
<dbReference type="Proteomes" id="UP001168883">
    <property type="component" value="Unassembled WGS sequence"/>
</dbReference>
<dbReference type="EMBL" id="JAUMKJ010000001">
    <property type="protein sequence ID" value="MDO3675450.1"/>
    <property type="molecule type" value="Genomic_DNA"/>
</dbReference>
<organism evidence="1 2">
    <name type="scientific">Paenibacillus ehimensis</name>
    <dbReference type="NCBI Taxonomy" id="79264"/>
    <lineage>
        <taxon>Bacteria</taxon>
        <taxon>Bacillati</taxon>
        <taxon>Bacillota</taxon>
        <taxon>Bacilli</taxon>
        <taxon>Bacillales</taxon>
        <taxon>Paenibacillaceae</taxon>
        <taxon>Paenibacillus</taxon>
    </lineage>
</organism>
<keyword evidence="2" id="KW-1185">Reference proteome</keyword>